<reference evidence="2 3" key="1">
    <citation type="journal article" date="2023" name="bioRxiv">
        <title>High-quality genome assemblies of four members of thePodospora anserinaspecies complex.</title>
        <authorList>
            <person name="Ament-Velasquez S.L."/>
            <person name="Vogan A.A."/>
            <person name="Wallerman O."/>
            <person name="Hartmann F."/>
            <person name="Gautier V."/>
            <person name="Silar P."/>
            <person name="Giraud T."/>
            <person name="Johannesson H."/>
        </authorList>
    </citation>
    <scope>NUCLEOTIDE SEQUENCE [LARGE SCALE GENOMIC DNA]</scope>
    <source>
        <strain evidence="2 3">CBS 415.72m</strain>
    </source>
</reference>
<name>A0ABR0G5V4_9PEZI</name>
<accession>A0ABR0G5V4</accession>
<evidence type="ECO:0000256" key="1">
    <source>
        <dbReference type="SAM" id="Phobius"/>
    </source>
</evidence>
<dbReference type="Proteomes" id="UP001323405">
    <property type="component" value="Unassembled WGS sequence"/>
</dbReference>
<evidence type="ECO:0000313" key="2">
    <source>
        <dbReference type="EMBL" id="KAK4650994.1"/>
    </source>
</evidence>
<evidence type="ECO:0000313" key="3">
    <source>
        <dbReference type="Proteomes" id="UP001323405"/>
    </source>
</evidence>
<sequence length="139" mass="14962">MSNHESTNDDVEAQGTQLSRILVTKKAVVAVYGLVLSIDLVLSALQEQLPSPHAYKLGRSVLIAVWLINTIISFLLGKEYLKQNAGNITVTFIVVALFLNTVLSTVIDGVSIIMAAFLAGYVCPEMLRGLAERAAMIGT</sequence>
<keyword evidence="1" id="KW-1133">Transmembrane helix</keyword>
<organism evidence="2 3">
    <name type="scientific">Podospora pseudocomata</name>
    <dbReference type="NCBI Taxonomy" id="2093779"/>
    <lineage>
        <taxon>Eukaryota</taxon>
        <taxon>Fungi</taxon>
        <taxon>Dikarya</taxon>
        <taxon>Ascomycota</taxon>
        <taxon>Pezizomycotina</taxon>
        <taxon>Sordariomycetes</taxon>
        <taxon>Sordariomycetidae</taxon>
        <taxon>Sordariales</taxon>
        <taxon>Podosporaceae</taxon>
        <taxon>Podospora</taxon>
    </lineage>
</organism>
<feature type="transmembrane region" description="Helical" evidence="1">
    <location>
        <begin position="84"/>
        <end position="103"/>
    </location>
</feature>
<feature type="transmembrane region" description="Helical" evidence="1">
    <location>
        <begin position="57"/>
        <end position="77"/>
    </location>
</feature>
<gene>
    <name evidence="2" type="ORF">QC762_700772</name>
</gene>
<dbReference type="GeneID" id="87912848"/>
<keyword evidence="3" id="KW-1185">Reference proteome</keyword>
<keyword evidence="1" id="KW-0472">Membrane</keyword>
<protein>
    <submittedName>
        <fullName evidence="2">Uncharacterized protein</fullName>
    </submittedName>
</protein>
<proteinExistence type="predicted"/>
<keyword evidence="1" id="KW-0812">Transmembrane</keyword>
<feature type="transmembrane region" description="Helical" evidence="1">
    <location>
        <begin position="27"/>
        <end position="45"/>
    </location>
</feature>
<dbReference type="EMBL" id="JAFFHA010000009">
    <property type="protein sequence ID" value="KAK4650994.1"/>
    <property type="molecule type" value="Genomic_DNA"/>
</dbReference>
<dbReference type="RefSeq" id="XP_062739969.1">
    <property type="nucleotide sequence ID" value="XM_062892941.1"/>
</dbReference>
<comment type="caution">
    <text evidence="2">The sequence shown here is derived from an EMBL/GenBank/DDBJ whole genome shotgun (WGS) entry which is preliminary data.</text>
</comment>